<feature type="compositionally biased region" description="Low complexity" evidence="3">
    <location>
        <begin position="103"/>
        <end position="121"/>
    </location>
</feature>
<dbReference type="InterPro" id="IPR012340">
    <property type="entry name" value="NA-bd_OB-fold"/>
</dbReference>
<sequence>MTITAACVITLKKSPSFKLVKDGTMPVWSGFGMAGTDALGITAFKSLAEELDALHLGEGDAVSVIGVLSLNTWTGKDGTEHSGLKMIASKAEAITAPAPKRGASSPRRSTAPAPAASPASTYDDFDDYGRFQP</sequence>
<dbReference type="PROSITE" id="PS50935">
    <property type="entry name" value="SSB"/>
    <property type="match status" value="1"/>
</dbReference>
<organism evidence="4 5">
    <name type="scientific">Acidithiobacillus sulfurivorans</name>
    <dbReference type="NCBI Taxonomy" id="1958756"/>
    <lineage>
        <taxon>Bacteria</taxon>
        <taxon>Pseudomonadati</taxon>
        <taxon>Pseudomonadota</taxon>
        <taxon>Acidithiobacillia</taxon>
        <taxon>Acidithiobacillales</taxon>
        <taxon>Acidithiobacillaceae</taxon>
        <taxon>Acidithiobacillus</taxon>
    </lineage>
</organism>
<evidence type="ECO:0000256" key="1">
    <source>
        <dbReference type="ARBA" id="ARBA00023125"/>
    </source>
</evidence>
<keyword evidence="5" id="KW-1185">Reference proteome</keyword>
<reference evidence="4 5" key="1">
    <citation type="journal article" date="2021" name="ISME J.">
        <title>Genomic evolution of the class Acidithiobacillia: deep-branching Proteobacteria living in extreme acidic conditions.</title>
        <authorList>
            <person name="Moya-Beltran A."/>
            <person name="Beard S."/>
            <person name="Rojas-Villalobos C."/>
            <person name="Issotta F."/>
            <person name="Gallardo Y."/>
            <person name="Ulloa R."/>
            <person name="Giaveno A."/>
            <person name="Degli Esposti M."/>
            <person name="Johnson D.B."/>
            <person name="Quatrini R."/>
        </authorList>
    </citation>
    <scope>NUCLEOTIDE SEQUENCE [LARGE SCALE GENOMIC DNA]</scope>
    <source>
        <strain evidence="4 5">RW2</strain>
    </source>
</reference>
<feature type="region of interest" description="Disordered" evidence="3">
    <location>
        <begin position="95"/>
        <end position="133"/>
    </location>
</feature>
<protein>
    <recommendedName>
        <fullName evidence="6">Single-stranded DNA-binding protein</fullName>
    </recommendedName>
</protein>
<name>A0ABS6A1M0_9PROT</name>
<comment type="caution">
    <text evidence="4">The sequence shown here is derived from an EMBL/GenBank/DDBJ whole genome shotgun (WGS) entry which is preliminary data.</text>
</comment>
<dbReference type="Proteomes" id="UP000755654">
    <property type="component" value="Unassembled WGS sequence"/>
</dbReference>
<evidence type="ECO:0000256" key="3">
    <source>
        <dbReference type="SAM" id="MobiDB-lite"/>
    </source>
</evidence>
<evidence type="ECO:0000313" key="5">
    <source>
        <dbReference type="Proteomes" id="UP000755654"/>
    </source>
</evidence>
<evidence type="ECO:0000256" key="2">
    <source>
        <dbReference type="PROSITE-ProRule" id="PRU00252"/>
    </source>
</evidence>
<evidence type="ECO:0008006" key="6">
    <source>
        <dbReference type="Google" id="ProtNLM"/>
    </source>
</evidence>
<gene>
    <name evidence="4" type="ORF">HAP95_14015</name>
</gene>
<dbReference type="EMBL" id="JAAOMP010000153">
    <property type="protein sequence ID" value="MBU2761248.1"/>
    <property type="molecule type" value="Genomic_DNA"/>
</dbReference>
<dbReference type="SUPFAM" id="SSF50249">
    <property type="entry name" value="Nucleic acid-binding proteins"/>
    <property type="match status" value="1"/>
</dbReference>
<dbReference type="InterPro" id="IPR000424">
    <property type="entry name" value="Primosome_PriB/ssb"/>
</dbReference>
<dbReference type="RefSeq" id="WP_215884772.1">
    <property type="nucleotide sequence ID" value="NZ_JAAOMP010000153.1"/>
</dbReference>
<evidence type="ECO:0000313" key="4">
    <source>
        <dbReference type="EMBL" id="MBU2761248.1"/>
    </source>
</evidence>
<keyword evidence="1 2" id="KW-0238">DNA-binding</keyword>
<dbReference type="Gene3D" id="2.40.50.140">
    <property type="entry name" value="Nucleic acid-binding proteins"/>
    <property type="match status" value="1"/>
</dbReference>
<accession>A0ABS6A1M0</accession>
<proteinExistence type="predicted"/>